<sequence length="35" mass="3870">MQSNNQKAFQPCPHHPTFIKGLNSLISNSSINKST</sequence>
<protein>
    <submittedName>
        <fullName evidence="1">Uncharacterized protein</fullName>
    </submittedName>
</protein>
<proteinExistence type="predicted"/>
<accession>A0A2P2QXM0</accession>
<dbReference type="EMBL" id="GGEC01091150">
    <property type="protein sequence ID" value="MBX71634.1"/>
    <property type="molecule type" value="Transcribed_RNA"/>
</dbReference>
<organism evidence="1">
    <name type="scientific">Rhizophora mucronata</name>
    <name type="common">Asiatic mangrove</name>
    <dbReference type="NCBI Taxonomy" id="61149"/>
    <lineage>
        <taxon>Eukaryota</taxon>
        <taxon>Viridiplantae</taxon>
        <taxon>Streptophyta</taxon>
        <taxon>Embryophyta</taxon>
        <taxon>Tracheophyta</taxon>
        <taxon>Spermatophyta</taxon>
        <taxon>Magnoliopsida</taxon>
        <taxon>eudicotyledons</taxon>
        <taxon>Gunneridae</taxon>
        <taxon>Pentapetalae</taxon>
        <taxon>rosids</taxon>
        <taxon>fabids</taxon>
        <taxon>Malpighiales</taxon>
        <taxon>Rhizophoraceae</taxon>
        <taxon>Rhizophora</taxon>
    </lineage>
</organism>
<dbReference type="AlphaFoldDB" id="A0A2P2QXM0"/>
<reference evidence="1" key="1">
    <citation type="submission" date="2018-02" db="EMBL/GenBank/DDBJ databases">
        <title>Rhizophora mucronata_Transcriptome.</title>
        <authorList>
            <person name="Meera S.P."/>
            <person name="Sreeshan A."/>
            <person name="Augustine A."/>
        </authorList>
    </citation>
    <scope>NUCLEOTIDE SEQUENCE</scope>
    <source>
        <tissue evidence="1">Leaf</tissue>
    </source>
</reference>
<evidence type="ECO:0000313" key="1">
    <source>
        <dbReference type="EMBL" id="MBX71634.1"/>
    </source>
</evidence>
<name>A0A2P2QXM0_RHIMU</name>